<feature type="compositionally biased region" description="Basic and acidic residues" evidence="1">
    <location>
        <begin position="1"/>
        <end position="10"/>
    </location>
</feature>
<gene>
    <name evidence="2" type="ORF">KIN20_027660</name>
</gene>
<comment type="caution">
    <text evidence="2">The sequence shown here is derived from an EMBL/GenBank/DDBJ whole genome shotgun (WGS) entry which is preliminary data.</text>
</comment>
<organism evidence="2 3">
    <name type="scientific">Parelaphostrongylus tenuis</name>
    <name type="common">Meningeal worm</name>
    <dbReference type="NCBI Taxonomy" id="148309"/>
    <lineage>
        <taxon>Eukaryota</taxon>
        <taxon>Metazoa</taxon>
        <taxon>Ecdysozoa</taxon>
        <taxon>Nematoda</taxon>
        <taxon>Chromadorea</taxon>
        <taxon>Rhabditida</taxon>
        <taxon>Rhabditina</taxon>
        <taxon>Rhabditomorpha</taxon>
        <taxon>Strongyloidea</taxon>
        <taxon>Metastrongylidae</taxon>
        <taxon>Parelaphostrongylus</taxon>
    </lineage>
</organism>
<evidence type="ECO:0000313" key="3">
    <source>
        <dbReference type="Proteomes" id="UP001196413"/>
    </source>
</evidence>
<keyword evidence="3" id="KW-1185">Reference proteome</keyword>
<accession>A0AAD5WEB3</accession>
<evidence type="ECO:0000256" key="1">
    <source>
        <dbReference type="SAM" id="MobiDB-lite"/>
    </source>
</evidence>
<proteinExistence type="predicted"/>
<dbReference type="AlphaFoldDB" id="A0AAD5WEB3"/>
<protein>
    <submittedName>
        <fullName evidence="2">Uncharacterized protein</fullName>
    </submittedName>
</protein>
<evidence type="ECO:0000313" key="2">
    <source>
        <dbReference type="EMBL" id="KAJ1366878.1"/>
    </source>
</evidence>
<name>A0AAD5WEB3_PARTN</name>
<dbReference type="EMBL" id="JAHQIW010005693">
    <property type="protein sequence ID" value="KAJ1366878.1"/>
    <property type="molecule type" value="Genomic_DNA"/>
</dbReference>
<dbReference type="Proteomes" id="UP001196413">
    <property type="component" value="Unassembled WGS sequence"/>
</dbReference>
<reference evidence="2" key="1">
    <citation type="submission" date="2021-06" db="EMBL/GenBank/DDBJ databases">
        <title>Parelaphostrongylus tenuis whole genome reference sequence.</title>
        <authorList>
            <person name="Garwood T.J."/>
            <person name="Larsen P.A."/>
            <person name="Fountain-Jones N.M."/>
            <person name="Garbe J.R."/>
            <person name="Macchietto M.G."/>
            <person name="Kania S.A."/>
            <person name="Gerhold R.W."/>
            <person name="Richards J.E."/>
            <person name="Wolf T.M."/>
        </authorList>
    </citation>
    <scope>NUCLEOTIDE SEQUENCE</scope>
    <source>
        <strain evidence="2">MNPRO001-30</strain>
        <tissue evidence="2">Meninges</tissue>
    </source>
</reference>
<sequence>MNQREKQHEQSEEDDETSHSIKRPRPHLAVQITFVDRSSRSLLLGTSERDDSTTTTLQLVS</sequence>
<feature type="region of interest" description="Disordered" evidence="1">
    <location>
        <begin position="1"/>
        <end position="61"/>
    </location>
</feature>